<sequence>MKKYTKAIAGAMALVSAVTAFSGCSGSGTPAASGATSSSTASTTGETQKQMSENEGVQSAVGNVSAAEDYKDIKVDTKIKWMAWWDIQEASPAVEVFKKLYGTPANKPKGYESVDDANVFVNIKVTTYADRYTGLAKLVQSDDSPDCFPFEICNYPYSVYQNLFQSLDGVIDFTTDDWADYKEAIDKFNWGGKNYCPIMSLTPTSYLWYRKSVVEEAGLDDPWELYEKGEWTWSTFMEMARKFSDPENGKYVLDGYNPENNFVCTTGTPLVSLEGGKLVSHMNDANIEKCLDMLRSFDNTQEQLRYPRDTENSWTPSYNEWADGNTLFFEDGSWRYEETWRKFKKKNKWEDDEVNFVPFPQMDGADKYYQSMKQDSIMLVAGAKNIDGYKAWIYSNLVASNDPEIAKAGREQSKEEYDWSDTLLDRIEMMNDPKTFSGVFDFKNGIGQDIASTENQDNPVEQLTKGPYMTGESYTSFRATYQGQIDARLAELNKTVE</sequence>
<evidence type="ECO:0000313" key="7">
    <source>
        <dbReference type="EMBL" id="CUQ92768.1"/>
    </source>
</evidence>
<dbReference type="Proteomes" id="UP000095662">
    <property type="component" value="Unassembled WGS sequence"/>
</dbReference>
<feature type="region of interest" description="Disordered" evidence="5">
    <location>
        <begin position="29"/>
        <end position="58"/>
    </location>
</feature>
<organism evidence="7 8">
    <name type="scientific">[Eubacterium] siraeum</name>
    <dbReference type="NCBI Taxonomy" id="39492"/>
    <lineage>
        <taxon>Bacteria</taxon>
        <taxon>Bacillati</taxon>
        <taxon>Bacillota</taxon>
        <taxon>Clostridia</taxon>
        <taxon>Eubacteriales</taxon>
        <taxon>Oscillospiraceae</taxon>
        <taxon>Oscillospiraceae incertae sedis</taxon>
    </lineage>
</organism>
<dbReference type="PANTHER" id="PTHR43649">
    <property type="entry name" value="ARABINOSE-BINDING PROTEIN-RELATED"/>
    <property type="match status" value="1"/>
</dbReference>
<dbReference type="OrthoDB" id="383937at2"/>
<evidence type="ECO:0000256" key="4">
    <source>
        <dbReference type="ARBA" id="ARBA00022729"/>
    </source>
</evidence>
<evidence type="ECO:0000256" key="3">
    <source>
        <dbReference type="ARBA" id="ARBA00022448"/>
    </source>
</evidence>
<dbReference type="STRING" id="39492.ERS852540_02594"/>
<comment type="subcellular location">
    <subcellularLocation>
        <location evidence="1">Cell envelope</location>
    </subcellularLocation>
</comment>
<accession>A0A175A7N1</accession>
<evidence type="ECO:0000256" key="6">
    <source>
        <dbReference type="SAM" id="SignalP"/>
    </source>
</evidence>
<evidence type="ECO:0000313" key="8">
    <source>
        <dbReference type="Proteomes" id="UP000095662"/>
    </source>
</evidence>
<dbReference type="InterPro" id="IPR050490">
    <property type="entry name" value="Bact_solute-bd_prot1"/>
</dbReference>
<dbReference type="SUPFAM" id="SSF53850">
    <property type="entry name" value="Periplasmic binding protein-like II"/>
    <property type="match status" value="1"/>
</dbReference>
<dbReference type="Gene3D" id="3.40.190.10">
    <property type="entry name" value="Periplasmic binding protein-like II"/>
    <property type="match status" value="1"/>
</dbReference>
<feature type="chain" id="PRO_5038661988" evidence="6">
    <location>
        <begin position="23"/>
        <end position="497"/>
    </location>
</feature>
<dbReference type="PROSITE" id="PS51257">
    <property type="entry name" value="PROKAR_LIPOPROTEIN"/>
    <property type="match status" value="1"/>
</dbReference>
<dbReference type="GO" id="GO:0030313">
    <property type="term" value="C:cell envelope"/>
    <property type="evidence" value="ECO:0007669"/>
    <property type="project" value="UniProtKB-SubCell"/>
</dbReference>
<gene>
    <name evidence="7" type="ORF">ERS852540_02594</name>
</gene>
<dbReference type="AlphaFoldDB" id="A0A175A7N1"/>
<feature type="signal peptide" evidence="6">
    <location>
        <begin position="1"/>
        <end position="22"/>
    </location>
</feature>
<reference evidence="7 8" key="1">
    <citation type="submission" date="2015-09" db="EMBL/GenBank/DDBJ databases">
        <authorList>
            <consortium name="Pathogen Informatics"/>
        </authorList>
    </citation>
    <scope>NUCLEOTIDE SEQUENCE [LARGE SCALE GENOMIC DNA]</scope>
    <source>
        <strain evidence="7 8">2789STDY5834928</strain>
    </source>
</reference>
<evidence type="ECO:0000256" key="2">
    <source>
        <dbReference type="ARBA" id="ARBA00008520"/>
    </source>
</evidence>
<evidence type="ECO:0000256" key="1">
    <source>
        <dbReference type="ARBA" id="ARBA00004196"/>
    </source>
</evidence>
<name>A0A175A7N1_9FIRM</name>
<feature type="compositionally biased region" description="Low complexity" evidence="5">
    <location>
        <begin position="29"/>
        <end position="45"/>
    </location>
</feature>
<evidence type="ECO:0000256" key="5">
    <source>
        <dbReference type="SAM" id="MobiDB-lite"/>
    </source>
</evidence>
<dbReference type="EMBL" id="CZBY01000036">
    <property type="protein sequence ID" value="CUQ92768.1"/>
    <property type="molecule type" value="Genomic_DNA"/>
</dbReference>
<dbReference type="InterPro" id="IPR006059">
    <property type="entry name" value="SBP"/>
</dbReference>
<feature type="compositionally biased region" description="Polar residues" evidence="5">
    <location>
        <begin position="46"/>
        <end position="58"/>
    </location>
</feature>
<keyword evidence="4 6" id="KW-0732">Signal</keyword>
<proteinExistence type="inferred from homology"/>
<comment type="similarity">
    <text evidence="2">Belongs to the bacterial solute-binding protein 1 family.</text>
</comment>
<keyword evidence="3" id="KW-0813">Transport</keyword>
<protein>
    <submittedName>
        <fullName evidence="7">Bacterial extracellular solute-binding protein</fullName>
    </submittedName>
</protein>
<dbReference type="PANTHER" id="PTHR43649:SF31">
    <property type="entry name" value="SN-GLYCEROL-3-PHOSPHATE-BINDING PERIPLASMIC PROTEIN UGPB"/>
    <property type="match status" value="1"/>
</dbReference>
<dbReference type="Pfam" id="PF13416">
    <property type="entry name" value="SBP_bac_8"/>
    <property type="match status" value="1"/>
</dbReference>